<feature type="domain" description="DUF2423" evidence="2">
    <location>
        <begin position="1"/>
        <end position="45"/>
    </location>
</feature>
<feature type="compositionally biased region" description="Basic and acidic residues" evidence="1">
    <location>
        <begin position="45"/>
        <end position="58"/>
    </location>
</feature>
<gene>
    <name evidence="3" type="ORF">FA10DRAFT_267004</name>
</gene>
<dbReference type="AlphaFoldDB" id="A0A316YN23"/>
<evidence type="ECO:0000313" key="4">
    <source>
        <dbReference type="Proteomes" id="UP000245768"/>
    </source>
</evidence>
<dbReference type="InParanoid" id="A0A316YN23"/>
<dbReference type="InterPro" id="IPR019434">
    <property type="entry name" value="DUF2423"/>
</dbReference>
<feature type="region of interest" description="Disordered" evidence="1">
    <location>
        <begin position="44"/>
        <end position="77"/>
    </location>
</feature>
<dbReference type="Pfam" id="PF10338">
    <property type="entry name" value="YBL028C_N"/>
    <property type="match status" value="1"/>
</dbReference>
<name>A0A316YN23_9BASI</name>
<protein>
    <recommendedName>
        <fullName evidence="2">DUF2423 domain-containing protein</fullName>
    </recommendedName>
</protein>
<evidence type="ECO:0000259" key="2">
    <source>
        <dbReference type="Pfam" id="PF10338"/>
    </source>
</evidence>
<dbReference type="Proteomes" id="UP000245768">
    <property type="component" value="Unassembled WGS sequence"/>
</dbReference>
<keyword evidence="4" id="KW-1185">Reference proteome</keyword>
<dbReference type="EMBL" id="KZ819636">
    <property type="protein sequence ID" value="PWN90552.1"/>
    <property type="molecule type" value="Genomic_DNA"/>
</dbReference>
<feature type="compositionally biased region" description="Acidic residues" evidence="1">
    <location>
        <begin position="128"/>
        <end position="138"/>
    </location>
</feature>
<dbReference type="GeneID" id="37043658"/>
<dbReference type="RefSeq" id="XP_025377750.1">
    <property type="nucleotide sequence ID" value="XM_025521742.1"/>
</dbReference>
<proteinExistence type="predicted"/>
<organism evidence="3 4">
    <name type="scientific">Acaromyces ingoldii</name>
    <dbReference type="NCBI Taxonomy" id="215250"/>
    <lineage>
        <taxon>Eukaryota</taxon>
        <taxon>Fungi</taxon>
        <taxon>Dikarya</taxon>
        <taxon>Basidiomycota</taxon>
        <taxon>Ustilaginomycotina</taxon>
        <taxon>Exobasidiomycetes</taxon>
        <taxon>Exobasidiales</taxon>
        <taxon>Cryptobasidiaceae</taxon>
        <taxon>Acaromyces</taxon>
    </lineage>
</organism>
<feature type="region of interest" description="Disordered" evidence="1">
    <location>
        <begin position="1"/>
        <end position="23"/>
    </location>
</feature>
<sequence length="152" mass="16701">MAKSLRASSKVKARNARRYNDKTDYAVTHAARLNAISSRLAQRVAAKEDAEEQASKAEDEMETEGQDASAAAAAAGDNDQGWYRLSSPLCSFSQIEQQQQQQKKERGGDVDALLLGLVDPDSIGFSDSESEASSDSSEEDRLSWLWEQQDLQ</sequence>
<dbReference type="OrthoDB" id="4087970at2759"/>
<evidence type="ECO:0000313" key="3">
    <source>
        <dbReference type="EMBL" id="PWN90552.1"/>
    </source>
</evidence>
<evidence type="ECO:0000256" key="1">
    <source>
        <dbReference type="SAM" id="MobiDB-lite"/>
    </source>
</evidence>
<accession>A0A316YN23</accession>
<feature type="region of interest" description="Disordered" evidence="1">
    <location>
        <begin position="94"/>
        <end position="113"/>
    </location>
</feature>
<reference evidence="3 4" key="1">
    <citation type="journal article" date="2018" name="Mol. Biol. Evol.">
        <title>Broad Genomic Sampling Reveals a Smut Pathogenic Ancestry of the Fungal Clade Ustilaginomycotina.</title>
        <authorList>
            <person name="Kijpornyongpan T."/>
            <person name="Mondo S.J."/>
            <person name="Barry K."/>
            <person name="Sandor L."/>
            <person name="Lee J."/>
            <person name="Lipzen A."/>
            <person name="Pangilinan J."/>
            <person name="LaButti K."/>
            <person name="Hainaut M."/>
            <person name="Henrissat B."/>
            <person name="Grigoriev I.V."/>
            <person name="Spatafora J.W."/>
            <person name="Aime M.C."/>
        </authorList>
    </citation>
    <scope>NUCLEOTIDE SEQUENCE [LARGE SCALE GENOMIC DNA]</scope>
    <source>
        <strain evidence="3 4">MCA 4198</strain>
    </source>
</reference>
<feature type="region of interest" description="Disordered" evidence="1">
    <location>
        <begin position="120"/>
        <end position="152"/>
    </location>
</feature>